<dbReference type="Proteomes" id="UP000295510">
    <property type="component" value="Unassembled WGS sequence"/>
</dbReference>
<dbReference type="InterPro" id="IPR050065">
    <property type="entry name" value="GlmU-like"/>
</dbReference>
<dbReference type="SUPFAM" id="SSF53448">
    <property type="entry name" value="Nucleotide-diphospho-sugar transferases"/>
    <property type="match status" value="1"/>
</dbReference>
<evidence type="ECO:0000313" key="4">
    <source>
        <dbReference type="EMBL" id="TDQ44427.1"/>
    </source>
</evidence>
<sequence length="256" mass="27221">MTPHPPAQALLLAAGRGERMRPLTDTTPKPLLAVRGKPLLQWHLEALARGGARSVCINTAWLGEQIAQRFGPVFTPDAAAWDGAGAAPQLALRYSMEGQDFGRALETAGGIVRALPWLDEVFWLAGGDVFAPEFAFAEAVRHAFARSPLLAHIWLVPNPPHHPEGDFGAAVLPGGRLLAHNGAGVPRHTYSTIGLFKQAFFAQPWCTIAPGNPEGVAAPLGPMLRAAIDAGQVGASLYPEHWVDVGTPQRLAALQV</sequence>
<evidence type="ECO:0000313" key="5">
    <source>
        <dbReference type="Proteomes" id="UP000295510"/>
    </source>
</evidence>
<proteinExistence type="predicted"/>
<dbReference type="PANTHER" id="PTHR43584">
    <property type="entry name" value="NUCLEOTIDYL TRANSFERASE"/>
    <property type="match status" value="1"/>
</dbReference>
<dbReference type="EMBL" id="SNYL01000003">
    <property type="protein sequence ID" value="TDQ44427.1"/>
    <property type="molecule type" value="Genomic_DNA"/>
</dbReference>
<dbReference type="AlphaFoldDB" id="A0A4V6PWM2"/>
<dbReference type="RefSeq" id="WP_133596027.1">
    <property type="nucleotide sequence ID" value="NZ_SNYL01000003.1"/>
</dbReference>
<dbReference type="InterPro" id="IPR029044">
    <property type="entry name" value="Nucleotide-diphossugar_trans"/>
</dbReference>
<evidence type="ECO:0000256" key="2">
    <source>
        <dbReference type="ARBA" id="ARBA00022695"/>
    </source>
</evidence>
<evidence type="ECO:0000259" key="3">
    <source>
        <dbReference type="Pfam" id="PF00483"/>
    </source>
</evidence>
<dbReference type="Gene3D" id="3.90.550.10">
    <property type="entry name" value="Spore Coat Polysaccharide Biosynthesis Protein SpsA, Chain A"/>
    <property type="match status" value="1"/>
</dbReference>
<dbReference type="InterPro" id="IPR005835">
    <property type="entry name" value="NTP_transferase_dom"/>
</dbReference>
<comment type="caution">
    <text evidence="4">The sequence shown here is derived from an EMBL/GenBank/DDBJ whole genome shotgun (WGS) entry which is preliminary data.</text>
</comment>
<keyword evidence="1 4" id="KW-0808">Transferase</keyword>
<protein>
    <submittedName>
        <fullName evidence="4">MurNAc alpha-1-phosphate uridylyltransferase</fullName>
    </submittedName>
</protein>
<feature type="domain" description="Nucleotidyl transferase" evidence="3">
    <location>
        <begin position="9"/>
        <end position="168"/>
    </location>
</feature>
<evidence type="ECO:0000256" key="1">
    <source>
        <dbReference type="ARBA" id="ARBA00022679"/>
    </source>
</evidence>
<dbReference type="CDD" id="cd06422">
    <property type="entry name" value="NTP_transferase_like_1"/>
    <property type="match status" value="1"/>
</dbReference>
<organism evidence="4 5">
    <name type="scientific">Tepidicella xavieri</name>
    <dbReference type="NCBI Taxonomy" id="360241"/>
    <lineage>
        <taxon>Bacteria</taxon>
        <taxon>Pseudomonadati</taxon>
        <taxon>Pseudomonadota</taxon>
        <taxon>Betaproteobacteria</taxon>
        <taxon>Burkholderiales</taxon>
        <taxon>Tepidicella</taxon>
    </lineage>
</organism>
<accession>A0A4V6PWM2</accession>
<keyword evidence="2 4" id="KW-0548">Nucleotidyltransferase</keyword>
<dbReference type="PANTHER" id="PTHR43584:SF8">
    <property type="entry name" value="N-ACETYLMURAMATE ALPHA-1-PHOSPHATE URIDYLYLTRANSFERASE"/>
    <property type="match status" value="1"/>
</dbReference>
<keyword evidence="5" id="KW-1185">Reference proteome</keyword>
<dbReference type="GO" id="GO:0016779">
    <property type="term" value="F:nucleotidyltransferase activity"/>
    <property type="evidence" value="ECO:0007669"/>
    <property type="project" value="UniProtKB-KW"/>
</dbReference>
<gene>
    <name evidence="4" type="ORF">DFR43_103171</name>
</gene>
<dbReference type="OrthoDB" id="9788272at2"/>
<reference evidence="4 5" key="1">
    <citation type="submission" date="2019-03" db="EMBL/GenBank/DDBJ databases">
        <title>Genomic Encyclopedia of Type Strains, Phase IV (KMG-IV): sequencing the most valuable type-strain genomes for metagenomic binning, comparative biology and taxonomic classification.</title>
        <authorList>
            <person name="Goeker M."/>
        </authorList>
    </citation>
    <scope>NUCLEOTIDE SEQUENCE [LARGE SCALE GENOMIC DNA]</scope>
    <source>
        <strain evidence="4 5">DSM 19605</strain>
    </source>
</reference>
<name>A0A4V6PWM2_9BURK</name>
<dbReference type="Pfam" id="PF00483">
    <property type="entry name" value="NTP_transferase"/>
    <property type="match status" value="1"/>
</dbReference>